<feature type="domain" description="Glycosyltransferase 2-like" evidence="1">
    <location>
        <begin position="12"/>
        <end position="125"/>
    </location>
</feature>
<dbReference type="InterPro" id="IPR013216">
    <property type="entry name" value="Methyltransf_11"/>
</dbReference>
<sequence>MAAPTPAYPLVSVIIPCYNHGRYLPEAFASVWQQDYPAVEVVVVDDGSTDTTRAVTATDPRVKYVYQENQGLSAARNTGIDHSTGQYLVFLDADDWLLPDALKINAGYLIQNPALAFVSGGHDKVFTALGRIKQEAQEVTTDHYLHMLQGNYIGMHATVMYQRWVFDAVRYDPTLRACEDYDVYLRIARTHPVAHHTHRIAAYRLHDTNMSGNIPMMLRTVLAVQARQQPLLRTDAEKQAYAHGQFVWKKYYSEEIYYKIMAGAKPATLAELTTLLSLKPRFVLRYILQHQTPMIKKTIKKITPNSGLRLLHKVGAYNQYMPAIGKVDLGDFARTTPFSTEFGYDRGGPVDRYYIEKFLTQEAPSIKGRILEIGDNEYTLRFGKTQVLHSDILHVDASNPHATFIGDLSNAPHIPDNTFDCVVLTQTLHLIYEYKQALATCHRILKPGGVLLLTVPGITPIDHGEWKKTWYWSFTDSALHRLMAETFPSDSLTITSYGNVFIATAFLYGLGLQEVTPAQLDVYDPQFQVINAVKAVKAYPLA</sequence>
<name>A0A939ESN2_9BACT</name>
<feature type="domain" description="Methyltransferase type 11" evidence="2">
    <location>
        <begin position="404"/>
        <end position="452"/>
    </location>
</feature>
<accession>A0A939ESN2</accession>
<proteinExistence type="predicted"/>
<dbReference type="SUPFAM" id="SSF53335">
    <property type="entry name" value="S-adenosyl-L-methionine-dependent methyltransferases"/>
    <property type="match status" value="1"/>
</dbReference>
<dbReference type="CDD" id="cd00761">
    <property type="entry name" value="Glyco_tranf_GTA_type"/>
    <property type="match status" value="1"/>
</dbReference>
<dbReference type="Pfam" id="PF08241">
    <property type="entry name" value="Methyltransf_11"/>
    <property type="match status" value="1"/>
</dbReference>
<dbReference type="Gene3D" id="3.90.550.10">
    <property type="entry name" value="Spore Coat Polysaccharide Biosynthesis Protein SpsA, Chain A"/>
    <property type="match status" value="1"/>
</dbReference>
<evidence type="ECO:0000259" key="1">
    <source>
        <dbReference type="Pfam" id="PF00535"/>
    </source>
</evidence>
<dbReference type="InterPro" id="IPR029044">
    <property type="entry name" value="Nucleotide-diphossugar_trans"/>
</dbReference>
<dbReference type="AlphaFoldDB" id="A0A939ESN2"/>
<protein>
    <submittedName>
        <fullName evidence="3">Glycosyltransferase</fullName>
    </submittedName>
</protein>
<dbReference type="Gene3D" id="3.40.50.150">
    <property type="entry name" value="Vaccinia Virus protein VP39"/>
    <property type="match status" value="1"/>
</dbReference>
<organism evidence="3 4">
    <name type="scientific">Hymenobacter telluris</name>
    <dbReference type="NCBI Taxonomy" id="2816474"/>
    <lineage>
        <taxon>Bacteria</taxon>
        <taxon>Pseudomonadati</taxon>
        <taxon>Bacteroidota</taxon>
        <taxon>Cytophagia</taxon>
        <taxon>Cytophagales</taxon>
        <taxon>Hymenobacteraceae</taxon>
        <taxon>Hymenobacter</taxon>
    </lineage>
</organism>
<reference evidence="3" key="1">
    <citation type="submission" date="2021-03" db="EMBL/GenBank/DDBJ databases">
        <authorList>
            <person name="Kim M.K."/>
        </authorList>
    </citation>
    <scope>NUCLEOTIDE SEQUENCE</scope>
    <source>
        <strain evidence="3">BT186</strain>
    </source>
</reference>
<dbReference type="InterPro" id="IPR029063">
    <property type="entry name" value="SAM-dependent_MTases_sf"/>
</dbReference>
<dbReference type="SUPFAM" id="SSF53448">
    <property type="entry name" value="Nucleotide-diphospho-sugar transferases"/>
    <property type="match status" value="1"/>
</dbReference>
<evidence type="ECO:0000259" key="2">
    <source>
        <dbReference type="Pfam" id="PF08241"/>
    </source>
</evidence>
<evidence type="ECO:0000313" key="3">
    <source>
        <dbReference type="EMBL" id="MBO0356790.1"/>
    </source>
</evidence>
<dbReference type="Proteomes" id="UP000664144">
    <property type="component" value="Unassembled WGS sequence"/>
</dbReference>
<dbReference type="RefSeq" id="WP_206980537.1">
    <property type="nucleotide sequence ID" value="NZ_JAFLQZ010000002.1"/>
</dbReference>
<dbReference type="Pfam" id="PF00535">
    <property type="entry name" value="Glycos_transf_2"/>
    <property type="match status" value="1"/>
</dbReference>
<gene>
    <name evidence="3" type="ORF">J0X19_02435</name>
</gene>
<dbReference type="GO" id="GO:0016758">
    <property type="term" value="F:hexosyltransferase activity"/>
    <property type="evidence" value="ECO:0007669"/>
    <property type="project" value="UniProtKB-ARBA"/>
</dbReference>
<keyword evidence="4" id="KW-1185">Reference proteome</keyword>
<dbReference type="InterPro" id="IPR001173">
    <property type="entry name" value="Glyco_trans_2-like"/>
</dbReference>
<comment type="caution">
    <text evidence="3">The sequence shown here is derived from an EMBL/GenBank/DDBJ whole genome shotgun (WGS) entry which is preliminary data.</text>
</comment>
<dbReference type="PANTHER" id="PTHR22916">
    <property type="entry name" value="GLYCOSYLTRANSFERASE"/>
    <property type="match status" value="1"/>
</dbReference>
<evidence type="ECO:0000313" key="4">
    <source>
        <dbReference type="Proteomes" id="UP000664144"/>
    </source>
</evidence>
<dbReference type="CDD" id="cd02440">
    <property type="entry name" value="AdoMet_MTases"/>
    <property type="match status" value="1"/>
</dbReference>
<dbReference type="GO" id="GO:0008757">
    <property type="term" value="F:S-adenosylmethionine-dependent methyltransferase activity"/>
    <property type="evidence" value="ECO:0007669"/>
    <property type="project" value="InterPro"/>
</dbReference>
<dbReference type="EMBL" id="JAFLQZ010000002">
    <property type="protein sequence ID" value="MBO0356790.1"/>
    <property type="molecule type" value="Genomic_DNA"/>
</dbReference>
<dbReference type="PANTHER" id="PTHR22916:SF3">
    <property type="entry name" value="UDP-GLCNAC:BETAGAL BETA-1,3-N-ACETYLGLUCOSAMINYLTRANSFERASE-LIKE PROTEIN 1"/>
    <property type="match status" value="1"/>
</dbReference>